<feature type="non-terminal residue" evidence="2">
    <location>
        <position position="1449"/>
    </location>
</feature>
<sequence length="1449" mass="161564">MPPPVTTPEFRVAKLVSCLKKHPADKDRLLARIEKGQALNIKGVQFTIEEMELALMQYNEWTDLPDDEKPFHMGEAAGSGDAAPPGAFDFDHLQFALVPVPVAPPLPPPADPPPDDVAPATTTSDATHPPQGLKWTDYELSALEGTLNVFRDRVEGRWFVALSTTCEWVKLEQTHNLSTFDVEFGLDGAPTIIFEVLPEGVDGDGHAWEVNHTLGFISLEYTTKATNAKVLICKEANDYFGIYSLSEAVSRHTSHVVRMKTGVGGARVTLVVFRFGVKRKFANFYVVVKDVFNMLDLGRTTASGSVWAARYWPSWEKYLKKLGITSVEKSVQTEPDRKKHGDDPTRVLKWPSVSTEALFAMCCRWAFCSQQQGGFSQEKDQASAKLIIGTMMKIAMRGRSTIPLYFKNVRRTPFGQIIGDRGPFHVKIDGSSLDLSIFQKNRMRADGVEAVRFCTYLEKENINGQDIRIMTFLEAIAPSVHCMSTYSQICWRVGEYVENAISTSLDHGQRFDDFEASSPDDCNTSEAQVGHENALYLLGCKAHIDQCGVQFLSSATDKSRVRGMGLQNTAFATPDGDIADFTGHSTMASILSDAGGDAAPAQRDLQRAWLKRKLDESATFKPKKVRRKSAFQWLAALGNQVKSFSIDGGLQTYSQPEDISTREPALKWPRISAACDLGSDGVSALSYWIHQLRGCIDAIPDPSHGVHDDMCNSLKFAGLFDHLLSDVICINFANGPWSEDTHFKRMQQCPQDTFEASSPDKNALFQEMMNDMLADPSAKDIRGDEDCGQLLWDAIPESNPLVKRGGKAVMGRFMEIIRRIRKELNDYNAKRFCVLTTCLELDLLSSKAALKRLDAPADEKTTNVKKNTDKVELDFARACLNQMAIAGISMLDPSCKRKDHIICQGTLHWDKWHSKQNTELRSCFASADWIVSELRSNFIDTMFAGWADLCNERVMKESGFHVPTTVAELNSFDPEDCDEGEDYLAFTLFHLNMGTTYYRSMRTLPLISAGAATSTTSVNVVEHTPDLQAVVDRHVFKRVSEEQVYRVLKEADFTITQDVVAFSRKIHTKLLASQVDEDAFNVQKNMPKYKNRQGSVQRAWRGLVKSKILSTRHKFIEVQPSFQPVARDMSVPEGCFKTKAKDTPKELHKIISCKQKTSWPSPRSDAWSVPYGDLVLIDFALRSGKMNMMQHRWLGGLMRDCVAVMARRKEAGDAASVPMLPCGCMPDSVVVMFPFKEMAVPNGGAVFAPVRPADPLDLYQAVVSLDDWEGCCITVQSPLTLRRSCGFGGDAGATDLGRIGLRKVDGHSFEHILKALARVAFNSVRLPLLQRLAAHLRVGVDPGAGLFGTLVALISNILNPISESDILDILAKRLTKMHSRVCDSIDDLLDFEDQLVCLDRDDFGKLQETRKRSEYSKEVLTDYIKEYAKMREKVRPEPKAKAKGKGRGR</sequence>
<dbReference type="Proteomes" id="UP001189429">
    <property type="component" value="Unassembled WGS sequence"/>
</dbReference>
<evidence type="ECO:0008006" key="4">
    <source>
        <dbReference type="Google" id="ProtNLM"/>
    </source>
</evidence>
<gene>
    <name evidence="2" type="ORF">PCOR1329_LOCUS78931</name>
</gene>
<protein>
    <recommendedName>
        <fullName evidence="4">RNA-directed RNA polymerase</fullName>
    </recommendedName>
</protein>
<accession>A0ABN9XQM9</accession>
<keyword evidence="3" id="KW-1185">Reference proteome</keyword>
<organism evidence="2 3">
    <name type="scientific">Prorocentrum cordatum</name>
    <dbReference type="NCBI Taxonomy" id="2364126"/>
    <lineage>
        <taxon>Eukaryota</taxon>
        <taxon>Sar</taxon>
        <taxon>Alveolata</taxon>
        <taxon>Dinophyceae</taxon>
        <taxon>Prorocentrales</taxon>
        <taxon>Prorocentraceae</taxon>
        <taxon>Prorocentrum</taxon>
    </lineage>
</organism>
<evidence type="ECO:0000313" key="3">
    <source>
        <dbReference type="Proteomes" id="UP001189429"/>
    </source>
</evidence>
<proteinExistence type="predicted"/>
<evidence type="ECO:0000256" key="1">
    <source>
        <dbReference type="SAM" id="MobiDB-lite"/>
    </source>
</evidence>
<name>A0ABN9XQM9_9DINO</name>
<dbReference type="EMBL" id="CAUYUJ010021048">
    <property type="protein sequence ID" value="CAK0902255.1"/>
    <property type="molecule type" value="Genomic_DNA"/>
</dbReference>
<evidence type="ECO:0000313" key="2">
    <source>
        <dbReference type="EMBL" id="CAK0902255.1"/>
    </source>
</evidence>
<feature type="compositionally biased region" description="Pro residues" evidence="1">
    <location>
        <begin position="101"/>
        <end position="116"/>
    </location>
</feature>
<comment type="caution">
    <text evidence="2">The sequence shown here is derived from an EMBL/GenBank/DDBJ whole genome shotgun (WGS) entry which is preliminary data.</text>
</comment>
<feature type="region of interest" description="Disordered" evidence="1">
    <location>
        <begin position="101"/>
        <end position="133"/>
    </location>
</feature>
<reference evidence="2" key="1">
    <citation type="submission" date="2023-10" db="EMBL/GenBank/DDBJ databases">
        <authorList>
            <person name="Chen Y."/>
            <person name="Shah S."/>
            <person name="Dougan E. K."/>
            <person name="Thang M."/>
            <person name="Chan C."/>
        </authorList>
    </citation>
    <scope>NUCLEOTIDE SEQUENCE [LARGE SCALE GENOMIC DNA]</scope>
</reference>
<feature type="compositionally biased region" description="Low complexity" evidence="1">
    <location>
        <begin position="117"/>
        <end position="127"/>
    </location>
</feature>